<dbReference type="Gene3D" id="3.40.50.720">
    <property type="entry name" value="NAD(P)-binding Rossmann-like Domain"/>
    <property type="match status" value="1"/>
</dbReference>
<comment type="similarity">
    <text evidence="1">Belongs to the short-chain dehydrogenases/reductases (SDR) family.</text>
</comment>
<dbReference type="RefSeq" id="WP_344019960.1">
    <property type="nucleotide sequence ID" value="NZ_BAAAJK010000006.1"/>
</dbReference>
<evidence type="ECO:0000313" key="3">
    <source>
        <dbReference type="EMBL" id="GAA1384699.1"/>
    </source>
</evidence>
<gene>
    <name evidence="3" type="ORF">GCM10009613_15910</name>
</gene>
<dbReference type="EMBL" id="BAAAJK010000006">
    <property type="protein sequence ID" value="GAA1384699.1"/>
    <property type="molecule type" value="Genomic_DNA"/>
</dbReference>
<comment type="caution">
    <text evidence="3">The sequence shown here is derived from an EMBL/GenBank/DDBJ whole genome shotgun (WGS) entry which is preliminary data.</text>
</comment>
<dbReference type="CDD" id="cd05233">
    <property type="entry name" value="SDR_c"/>
    <property type="match status" value="1"/>
</dbReference>
<dbReference type="PROSITE" id="PS00061">
    <property type="entry name" value="ADH_SHORT"/>
    <property type="match status" value="1"/>
</dbReference>
<dbReference type="InterPro" id="IPR036291">
    <property type="entry name" value="NAD(P)-bd_dom_sf"/>
</dbReference>
<dbReference type="NCBIfam" id="NF005559">
    <property type="entry name" value="PRK07231.1"/>
    <property type="match status" value="1"/>
</dbReference>
<dbReference type="PANTHER" id="PTHR24321:SF11">
    <property type="entry name" value="BLR0893 PROTEIN"/>
    <property type="match status" value="1"/>
</dbReference>
<dbReference type="SUPFAM" id="SSF51735">
    <property type="entry name" value="NAD(P)-binding Rossmann-fold domains"/>
    <property type="match status" value="1"/>
</dbReference>
<sequence>MGLFEGRAGIVSGAAGGIGRAAAVAFGREGAAVLVADIEAMRPGGEETVRLVEKAGGRAVFRPVDVARADDVRGMVEATVEEFGSLDFAHNNAGVLATGFTADVEEADFDRIMEIDVKGVWLSMKYELLHMMRNGGGTIVNTASEAGLVGTPMAGPYVAAKHAVIGLTRTAAGEYANMGIRVNAVAPGAIASRMVLDLPEAGREMLMAPQPMHRLGTPEEVAESVVFLCSDRASFITGTVLSIDGGATSNAQSYDPALSPAAPTG</sequence>
<dbReference type="PRINTS" id="PR00081">
    <property type="entry name" value="GDHRDH"/>
</dbReference>
<name>A0ABP4I8W2_9PSEU</name>
<keyword evidence="2" id="KW-0560">Oxidoreductase</keyword>
<dbReference type="PRINTS" id="PR00080">
    <property type="entry name" value="SDRFAMILY"/>
</dbReference>
<dbReference type="Proteomes" id="UP001501414">
    <property type="component" value="Unassembled WGS sequence"/>
</dbReference>
<keyword evidence="4" id="KW-1185">Reference proteome</keyword>
<accession>A0ABP4I8W2</accession>
<evidence type="ECO:0000313" key="4">
    <source>
        <dbReference type="Proteomes" id="UP001501414"/>
    </source>
</evidence>
<reference evidence="4" key="1">
    <citation type="journal article" date="2019" name="Int. J. Syst. Evol. Microbiol.">
        <title>The Global Catalogue of Microorganisms (GCM) 10K type strain sequencing project: providing services to taxonomists for standard genome sequencing and annotation.</title>
        <authorList>
            <consortium name="The Broad Institute Genomics Platform"/>
            <consortium name="The Broad Institute Genome Sequencing Center for Infectious Disease"/>
            <person name="Wu L."/>
            <person name="Ma J."/>
        </authorList>
    </citation>
    <scope>NUCLEOTIDE SEQUENCE [LARGE SCALE GENOMIC DNA]</scope>
    <source>
        <strain evidence="4">JCM 11896</strain>
    </source>
</reference>
<protein>
    <submittedName>
        <fullName evidence="3">SDR family oxidoreductase</fullName>
    </submittedName>
</protein>
<organism evidence="3 4">
    <name type="scientific">Pseudonocardia kongjuensis</name>
    <dbReference type="NCBI Taxonomy" id="102227"/>
    <lineage>
        <taxon>Bacteria</taxon>
        <taxon>Bacillati</taxon>
        <taxon>Actinomycetota</taxon>
        <taxon>Actinomycetes</taxon>
        <taxon>Pseudonocardiales</taxon>
        <taxon>Pseudonocardiaceae</taxon>
        <taxon>Pseudonocardia</taxon>
    </lineage>
</organism>
<dbReference type="InterPro" id="IPR002347">
    <property type="entry name" value="SDR_fam"/>
</dbReference>
<dbReference type="PANTHER" id="PTHR24321">
    <property type="entry name" value="DEHYDROGENASES, SHORT CHAIN"/>
    <property type="match status" value="1"/>
</dbReference>
<dbReference type="InterPro" id="IPR020904">
    <property type="entry name" value="Sc_DH/Rdtase_CS"/>
</dbReference>
<evidence type="ECO:0000256" key="2">
    <source>
        <dbReference type="ARBA" id="ARBA00023002"/>
    </source>
</evidence>
<proteinExistence type="inferred from homology"/>
<evidence type="ECO:0000256" key="1">
    <source>
        <dbReference type="ARBA" id="ARBA00006484"/>
    </source>
</evidence>
<dbReference type="Pfam" id="PF13561">
    <property type="entry name" value="adh_short_C2"/>
    <property type="match status" value="1"/>
</dbReference>